<reference evidence="3 4" key="1">
    <citation type="submission" date="2017-11" db="EMBL/GenBank/DDBJ databases">
        <title>Complete genome sequence of Sphingomonas sp. Strain Cra20, a psychrotolerant potential plant growth promoting rhizobacteria.</title>
        <authorList>
            <person name="Luo Y."/>
        </authorList>
    </citation>
    <scope>NUCLEOTIDE SEQUENCE [LARGE SCALE GENOMIC DNA]</scope>
    <source>
        <strain evidence="3 4">Cra20</strain>
    </source>
</reference>
<feature type="transmembrane region" description="Helical" evidence="2">
    <location>
        <begin position="160"/>
        <end position="181"/>
    </location>
</feature>
<evidence type="ECO:0000313" key="4">
    <source>
        <dbReference type="Proteomes" id="UP000229081"/>
    </source>
</evidence>
<dbReference type="SUPFAM" id="SSF103473">
    <property type="entry name" value="MFS general substrate transporter"/>
    <property type="match status" value="1"/>
</dbReference>
<evidence type="ECO:0000256" key="1">
    <source>
        <dbReference type="ARBA" id="ARBA00009617"/>
    </source>
</evidence>
<feature type="transmembrane region" description="Helical" evidence="2">
    <location>
        <begin position="202"/>
        <end position="222"/>
    </location>
</feature>
<evidence type="ECO:0000256" key="2">
    <source>
        <dbReference type="SAM" id="Phobius"/>
    </source>
</evidence>
<feature type="transmembrane region" description="Helical" evidence="2">
    <location>
        <begin position="322"/>
        <end position="341"/>
    </location>
</feature>
<dbReference type="EMBL" id="CP024923">
    <property type="protein sequence ID" value="ATY34189.1"/>
    <property type="molecule type" value="Genomic_DNA"/>
</dbReference>
<dbReference type="GO" id="GO:0015293">
    <property type="term" value="F:symporter activity"/>
    <property type="evidence" value="ECO:0007669"/>
    <property type="project" value="InterPro"/>
</dbReference>
<dbReference type="GO" id="GO:0005886">
    <property type="term" value="C:plasma membrane"/>
    <property type="evidence" value="ECO:0007669"/>
    <property type="project" value="TreeGrafter"/>
</dbReference>
<accession>A0A2K8MQB4</accession>
<dbReference type="Proteomes" id="UP000229081">
    <property type="component" value="Chromosome"/>
</dbReference>
<gene>
    <name evidence="3" type="ORF">CVN68_21360</name>
</gene>
<dbReference type="InterPro" id="IPR036259">
    <property type="entry name" value="MFS_trans_sf"/>
</dbReference>
<feature type="transmembrane region" description="Helical" evidence="2">
    <location>
        <begin position="419"/>
        <end position="441"/>
    </location>
</feature>
<feature type="transmembrane region" description="Helical" evidence="2">
    <location>
        <begin position="20"/>
        <end position="41"/>
    </location>
</feature>
<keyword evidence="2" id="KW-0812">Transmembrane</keyword>
<feature type="transmembrane region" description="Helical" evidence="2">
    <location>
        <begin position="461"/>
        <end position="479"/>
    </location>
</feature>
<feature type="transmembrane region" description="Helical" evidence="2">
    <location>
        <begin position="62"/>
        <end position="80"/>
    </location>
</feature>
<keyword evidence="2" id="KW-1133">Transmembrane helix</keyword>
<dbReference type="KEGG" id="sphc:CVN68_21360"/>
<feature type="transmembrane region" description="Helical" evidence="2">
    <location>
        <begin position="137"/>
        <end position="154"/>
    </location>
</feature>
<dbReference type="PANTHER" id="PTHR11328">
    <property type="entry name" value="MAJOR FACILITATOR SUPERFAMILY DOMAIN-CONTAINING PROTEIN"/>
    <property type="match status" value="1"/>
</dbReference>
<proteinExistence type="inferred from homology"/>
<protein>
    <submittedName>
        <fullName evidence="3">MFS transporter</fullName>
    </submittedName>
</protein>
<evidence type="ECO:0000313" key="3">
    <source>
        <dbReference type="EMBL" id="ATY34189.1"/>
    </source>
</evidence>
<organism evidence="3 4">
    <name type="scientific">Sphingomonas psychrotolerans</name>
    <dbReference type="NCBI Taxonomy" id="1327635"/>
    <lineage>
        <taxon>Bacteria</taxon>
        <taxon>Pseudomonadati</taxon>
        <taxon>Pseudomonadota</taxon>
        <taxon>Alphaproteobacteria</taxon>
        <taxon>Sphingomonadales</taxon>
        <taxon>Sphingomonadaceae</taxon>
        <taxon>Sphingomonas</taxon>
    </lineage>
</organism>
<dbReference type="Pfam" id="PF13347">
    <property type="entry name" value="MFS_2"/>
    <property type="match status" value="1"/>
</dbReference>
<name>A0A2K8MQB4_9SPHN</name>
<feature type="transmembrane region" description="Helical" evidence="2">
    <location>
        <begin position="376"/>
        <end position="398"/>
    </location>
</feature>
<comment type="similarity">
    <text evidence="1">Belongs to the sodium:galactoside symporter (TC 2.A.2) family.</text>
</comment>
<keyword evidence="2" id="KW-0472">Membrane</keyword>
<feature type="transmembrane region" description="Helical" evidence="2">
    <location>
        <begin position="284"/>
        <end position="310"/>
    </location>
</feature>
<feature type="transmembrane region" description="Helical" evidence="2">
    <location>
        <begin position="86"/>
        <end position="110"/>
    </location>
</feature>
<dbReference type="InterPro" id="IPR039672">
    <property type="entry name" value="MFS_2"/>
</dbReference>
<dbReference type="AlphaFoldDB" id="A0A2K8MQB4"/>
<feature type="transmembrane region" description="Helical" evidence="2">
    <location>
        <begin position="350"/>
        <end position="370"/>
    </location>
</feature>
<sequence length="500" mass="54642">MSWTMSMAILQWSNRSSHFLYIRSSMSFKCHALGGYALSLLKNRLLYTRRELRMSRSGAERLNMVQLAIFSSPVLVFQALELPWRVFLPVFFSETLGLQLAAVAALMMWIRLFDMVVDPVVGWASDRFATPIGLRRPWMVASVPLILLGTWQTFFAAPGIGLWTLALWCLAMHLGYTLLLVPHGGWGLEVSGDYHERTRIMGAKVWFAAAGMPFVLLLPTILEYFGRDGRAGQVAAMGWMLILITPLSVALVLRYIPEPPVDRDAARRTAHPLRQFRTMLRDRTLLTILMLYALLGLADAASAGTFIFFVEQGLALGRGASGLMLIQALVALVSIPVWAAVSRRFGKRRALAGVFAWHAALSPVALLLPAGEMVPLVLFLIVRNFSWGADYMLLRALVADVSGRDAEVSGERKSGSYYAMFNVTLKLAAALGVGAALSVLAWKGFVPGSPATGAVVTAIRWVYALPPCLAGLLGLVILMRATPETAVPAATPVAPREAIS</sequence>
<dbReference type="Gene3D" id="1.20.1250.20">
    <property type="entry name" value="MFS general substrate transporter like domains"/>
    <property type="match status" value="1"/>
</dbReference>
<keyword evidence="4" id="KW-1185">Reference proteome</keyword>
<dbReference type="GO" id="GO:0008643">
    <property type="term" value="P:carbohydrate transport"/>
    <property type="evidence" value="ECO:0007669"/>
    <property type="project" value="InterPro"/>
</dbReference>
<dbReference type="PANTHER" id="PTHR11328:SF24">
    <property type="entry name" value="MAJOR FACILITATOR SUPERFAMILY (MFS) PROFILE DOMAIN-CONTAINING PROTEIN"/>
    <property type="match status" value="1"/>
</dbReference>
<feature type="transmembrane region" description="Helical" evidence="2">
    <location>
        <begin position="234"/>
        <end position="253"/>
    </location>
</feature>